<dbReference type="AlphaFoldDB" id="A0A7D5P6M8"/>
<feature type="compositionally biased region" description="Basic and acidic residues" evidence="1">
    <location>
        <begin position="744"/>
        <end position="755"/>
    </location>
</feature>
<feature type="compositionally biased region" description="Basic and acidic residues" evidence="1">
    <location>
        <begin position="770"/>
        <end position="779"/>
    </location>
</feature>
<dbReference type="GeneID" id="56083207"/>
<feature type="compositionally biased region" description="Acidic residues" evidence="1">
    <location>
        <begin position="188"/>
        <end position="198"/>
    </location>
</feature>
<feature type="compositionally biased region" description="Low complexity" evidence="1">
    <location>
        <begin position="499"/>
        <end position="508"/>
    </location>
</feature>
<feature type="compositionally biased region" description="Acidic residues" evidence="1">
    <location>
        <begin position="472"/>
        <end position="497"/>
    </location>
</feature>
<feature type="compositionally biased region" description="Basic and acidic residues" evidence="1">
    <location>
        <begin position="420"/>
        <end position="432"/>
    </location>
</feature>
<feature type="region of interest" description="Disordered" evidence="1">
    <location>
        <begin position="728"/>
        <end position="798"/>
    </location>
</feature>
<evidence type="ECO:0000256" key="1">
    <source>
        <dbReference type="SAM" id="MobiDB-lite"/>
    </source>
</evidence>
<protein>
    <recommendedName>
        <fullName evidence="2">NrS-1 polymerase-like HBD domain-containing protein</fullName>
    </recommendedName>
</protein>
<gene>
    <name evidence="3" type="ORF">HZS54_11420</name>
</gene>
<feature type="compositionally biased region" description="Basic and acidic residues" evidence="1">
    <location>
        <begin position="199"/>
        <end position="208"/>
    </location>
</feature>
<feature type="compositionally biased region" description="Basic and acidic residues" evidence="1">
    <location>
        <begin position="403"/>
        <end position="413"/>
    </location>
</feature>
<feature type="compositionally biased region" description="Basic and acidic residues" evidence="1">
    <location>
        <begin position="602"/>
        <end position="620"/>
    </location>
</feature>
<dbReference type="Proteomes" id="UP000509346">
    <property type="component" value="Chromosome"/>
</dbReference>
<keyword evidence="4" id="KW-1185">Reference proteome</keyword>
<feature type="compositionally biased region" description="Basic residues" evidence="1">
    <location>
        <begin position="433"/>
        <end position="443"/>
    </location>
</feature>
<reference evidence="3 4" key="1">
    <citation type="submission" date="2020-07" db="EMBL/GenBank/DDBJ databases">
        <title>Halosimplex litoreum sp. nov. and Halosimplex rubrum sp. nov., isolated from different salt environments.</title>
        <authorList>
            <person name="Cui H."/>
        </authorList>
    </citation>
    <scope>NUCLEOTIDE SEQUENCE [LARGE SCALE GENOMIC DNA]</scope>
    <source>
        <strain evidence="3 4">R2</strain>
    </source>
</reference>
<proteinExistence type="predicted"/>
<organism evidence="3 4">
    <name type="scientific">Halosimplex pelagicum</name>
    <dbReference type="NCBI Taxonomy" id="869886"/>
    <lineage>
        <taxon>Archaea</taxon>
        <taxon>Methanobacteriati</taxon>
        <taxon>Methanobacteriota</taxon>
        <taxon>Stenosarchaea group</taxon>
        <taxon>Halobacteria</taxon>
        <taxon>Halobacteriales</taxon>
        <taxon>Haloarculaceae</taxon>
        <taxon>Halosimplex</taxon>
    </lineage>
</organism>
<feature type="region of interest" description="Disordered" evidence="1">
    <location>
        <begin position="339"/>
        <end position="620"/>
    </location>
</feature>
<dbReference type="Pfam" id="PF22763">
    <property type="entry name" value="NrS1-1_pol-like_HBD"/>
    <property type="match status" value="1"/>
</dbReference>
<evidence type="ECO:0000313" key="4">
    <source>
        <dbReference type="Proteomes" id="UP000509346"/>
    </source>
</evidence>
<feature type="compositionally biased region" description="Low complexity" evidence="1">
    <location>
        <begin position="549"/>
        <end position="582"/>
    </location>
</feature>
<name>A0A7D5P6M8_9EURY</name>
<feature type="compositionally biased region" description="Polar residues" evidence="1">
    <location>
        <begin position="342"/>
        <end position="357"/>
    </location>
</feature>
<evidence type="ECO:0000313" key="3">
    <source>
        <dbReference type="EMBL" id="QLH82177.1"/>
    </source>
</evidence>
<feature type="domain" description="NrS-1 polymerase-like HBD" evidence="2">
    <location>
        <begin position="263"/>
        <end position="327"/>
    </location>
</feature>
<accession>A0A7D5P6M8</accession>
<feature type="compositionally biased region" description="Low complexity" evidence="1">
    <location>
        <begin position="454"/>
        <end position="466"/>
    </location>
</feature>
<dbReference type="RefSeq" id="WP_179922645.1">
    <property type="nucleotide sequence ID" value="NZ_CP058909.1"/>
</dbReference>
<dbReference type="KEGG" id="hpel:HZS54_11420"/>
<feature type="compositionally biased region" description="Low complexity" evidence="1">
    <location>
        <begin position="376"/>
        <end position="402"/>
    </location>
</feature>
<dbReference type="EMBL" id="CP058909">
    <property type="protein sequence ID" value="QLH82177.1"/>
    <property type="molecule type" value="Genomic_DNA"/>
</dbReference>
<dbReference type="OrthoDB" id="238910at2157"/>
<sequence length="798" mass="89586">MDINIDRIRDEMKNREQWLCWEAAMRDGKETKLPKDPKTGGFAQTDDPATWGSFLNANGKVKAGQMDGIGFVFTEDDTYVGVDLDNCRDPETEEWEQWALDVMQDIGGWIEISPSGTGAHVILKGEIPGDRNRKGDIEMYEDGRFFTVTGQLVDVDGERLDEDDETPEIKEAQQALDAVYDRFLAEDDESANETDIDVDPDKWGHLDLEDHDGDSRPPQSGDPNLNDLPAEVREIVETAKSANNGYRFTQLWRGNWKEYYPSHSEGDMGFCDMLAFWFSGDPERMDRVFRASGLMRPKWDDVRYSDGSTYGERTIEKAIAEVDDHYNEEYYNDLVDEENETGSHTHSNSNGDTSSENGFEASGFSTGDDEDDNDAGDGNSGPKTAGSKNRTSTTASTSSDRNSSSEERGQSDHDGEDDREQQAREQSRERGRGRSGGRKRSQKRRDGIPDDIAGSSDSGTEESTSSPRPSGSDEDEEEYYTELNFDTDSDGDRDGDDNGFGSDGMFDGDSGDDEEEEFPAEDEAASIFDDTDEESSSVPGGESDDSVLGEGDFSTSSEDSTESTSGSDSSESTSRSRTTSTTSERDDEDDDDRDKRTSRRTSGREDELEQRLDRFEKETGTELEDIQAELSKLDEELGRVKAELRHDLELEDDKLERVYWELQQYEEIVDKRENQLETMYQLLVLICHVQPEPLFDRIENILLSTGEIPPENIFDESVEDIIEHYDEDTSAMGSDLEPEPVNDSVRDRENSREQPSDPTTDSGRPTARRTRADGDREVAPEDTAADEEEDGSFLSQFF</sequence>
<feature type="compositionally biased region" description="Acidic residues" evidence="1">
    <location>
        <begin position="509"/>
        <end position="535"/>
    </location>
</feature>
<dbReference type="InterPro" id="IPR054468">
    <property type="entry name" value="NrSPol-like_HBD"/>
</dbReference>
<evidence type="ECO:0000259" key="2">
    <source>
        <dbReference type="Pfam" id="PF22763"/>
    </source>
</evidence>
<feature type="region of interest" description="Disordered" evidence="1">
    <location>
        <begin position="188"/>
        <end position="227"/>
    </location>
</feature>